<sequence>MAIQDKFREYREDVLGIKQKEMAYRLGVDPAVLSNYELGKRDFPNDLLVKAKEVFGMTDEHFLAMMLGRPYGGGGRNTARLLEETREAQARYYASFAEAFGGAIEQSGELRELIAFVSGQDPKTRKEMLSVTKRMLDIFKDMNRGEHA</sequence>
<dbReference type="GO" id="GO:0003677">
    <property type="term" value="F:DNA binding"/>
    <property type="evidence" value="ECO:0007669"/>
    <property type="project" value="InterPro"/>
</dbReference>
<dbReference type="Gene3D" id="1.10.260.40">
    <property type="entry name" value="lambda repressor-like DNA-binding domains"/>
    <property type="match status" value="1"/>
</dbReference>
<evidence type="ECO:0000313" key="2">
    <source>
        <dbReference type="EMBL" id="KZE38408.1"/>
    </source>
</evidence>
<gene>
    <name evidence="2" type="ORF">AV656_05695</name>
</gene>
<dbReference type="SUPFAM" id="SSF47413">
    <property type="entry name" value="lambda repressor-like DNA-binding domains"/>
    <property type="match status" value="1"/>
</dbReference>
<dbReference type="InterPro" id="IPR001387">
    <property type="entry name" value="Cro/C1-type_HTH"/>
</dbReference>
<proteinExistence type="predicted"/>
<reference evidence="2 3" key="1">
    <citation type="submission" date="2016-01" db="EMBL/GenBank/DDBJ databases">
        <title>Whole genome sequencing of Bhargavaea cecembensis T14.</title>
        <authorList>
            <person name="Hong K.W."/>
        </authorList>
    </citation>
    <scope>NUCLEOTIDE SEQUENCE [LARGE SCALE GENOMIC DNA]</scope>
    <source>
        <strain evidence="2 3">T14</strain>
    </source>
</reference>
<dbReference type="CDD" id="cd00093">
    <property type="entry name" value="HTH_XRE"/>
    <property type="match status" value="1"/>
</dbReference>
<dbReference type="Proteomes" id="UP000076490">
    <property type="component" value="Unassembled WGS sequence"/>
</dbReference>
<dbReference type="Pfam" id="PF01381">
    <property type="entry name" value="HTH_3"/>
    <property type="match status" value="1"/>
</dbReference>
<evidence type="ECO:0000259" key="1">
    <source>
        <dbReference type="PROSITE" id="PS50943"/>
    </source>
</evidence>
<name>A0A161RJJ1_9BACL</name>
<dbReference type="EMBL" id="LQNT01000009">
    <property type="protein sequence ID" value="KZE38408.1"/>
    <property type="molecule type" value="Genomic_DNA"/>
</dbReference>
<evidence type="ECO:0000313" key="3">
    <source>
        <dbReference type="Proteomes" id="UP000076490"/>
    </source>
</evidence>
<feature type="domain" description="HTH cro/C1-type" evidence="1">
    <location>
        <begin position="7"/>
        <end position="62"/>
    </location>
</feature>
<dbReference type="InterPro" id="IPR010982">
    <property type="entry name" value="Lambda_DNA-bd_dom_sf"/>
</dbReference>
<organism evidence="2 3">
    <name type="scientific">Bhargavaea cecembensis</name>
    <dbReference type="NCBI Taxonomy" id="394098"/>
    <lineage>
        <taxon>Bacteria</taxon>
        <taxon>Bacillati</taxon>
        <taxon>Bacillota</taxon>
        <taxon>Bacilli</taxon>
        <taxon>Bacillales</taxon>
        <taxon>Caryophanaceae</taxon>
        <taxon>Bhargavaea</taxon>
    </lineage>
</organism>
<dbReference type="AlphaFoldDB" id="A0A161RJJ1"/>
<dbReference type="RefSeq" id="WP_063179858.1">
    <property type="nucleotide sequence ID" value="NZ_LQNT01000009.1"/>
</dbReference>
<accession>A0A161RJJ1</accession>
<comment type="caution">
    <text evidence="2">The sequence shown here is derived from an EMBL/GenBank/DDBJ whole genome shotgun (WGS) entry which is preliminary data.</text>
</comment>
<dbReference type="PROSITE" id="PS50943">
    <property type="entry name" value="HTH_CROC1"/>
    <property type="match status" value="1"/>
</dbReference>
<protein>
    <recommendedName>
        <fullName evidence="1">HTH cro/C1-type domain-containing protein</fullName>
    </recommendedName>
</protein>
<dbReference type="SMART" id="SM00530">
    <property type="entry name" value="HTH_XRE"/>
    <property type="match status" value="1"/>
</dbReference>
<dbReference type="OrthoDB" id="2968479at2"/>